<feature type="region of interest" description="Disordered" evidence="1">
    <location>
        <begin position="1"/>
        <end position="25"/>
    </location>
</feature>
<evidence type="ECO:0000256" key="1">
    <source>
        <dbReference type="SAM" id="MobiDB-lite"/>
    </source>
</evidence>
<sequence>MTHTDQTDAHPTDIDVATTTGRTTNSGRRSFLGTLAAATAALTLSRVAPAQAAAASTARKWATGMTLDINFTVATKATGRVKRPYVAVWIEDEAGNTVRTLTVWVQQSRMNPRWLQELRRWTRQNSGMLSTVSSATRNPGTYAVAWDGKTDKGAMATQGTYYVCVEAAREHGPYSLVREKVTVGAASFKKTLGTNNDIEASSVTFSKA</sequence>
<dbReference type="Pfam" id="PF10029">
    <property type="entry name" value="DUF2271"/>
    <property type="match status" value="1"/>
</dbReference>
<reference evidence="3" key="1">
    <citation type="journal article" date="2019" name="Int. J. Syst. Evol. Microbiol.">
        <title>The Global Catalogue of Microorganisms (GCM) 10K type strain sequencing project: providing services to taxonomists for standard genome sequencing and annotation.</title>
        <authorList>
            <consortium name="The Broad Institute Genomics Platform"/>
            <consortium name="The Broad Institute Genome Sequencing Center for Infectious Disease"/>
            <person name="Wu L."/>
            <person name="Ma J."/>
        </authorList>
    </citation>
    <scope>NUCLEOTIDE SEQUENCE [LARGE SCALE GENOMIC DNA]</scope>
    <source>
        <strain evidence="3">JCM 31404</strain>
    </source>
</reference>
<dbReference type="InterPro" id="IPR014469">
    <property type="entry name" value="DUF2271"/>
</dbReference>
<dbReference type="RefSeq" id="WP_189063531.1">
    <property type="nucleotide sequence ID" value="NZ_BMQM01000002.1"/>
</dbReference>
<evidence type="ECO:0008006" key="4">
    <source>
        <dbReference type="Google" id="ProtNLM"/>
    </source>
</evidence>
<protein>
    <recommendedName>
        <fullName evidence="4">DUF2271 domain-containing protein</fullName>
    </recommendedName>
</protein>
<dbReference type="EMBL" id="BMQM01000002">
    <property type="protein sequence ID" value="GGR48023.1"/>
    <property type="molecule type" value="Genomic_DNA"/>
</dbReference>
<gene>
    <name evidence="2" type="ORF">GCM10008959_06520</name>
</gene>
<evidence type="ECO:0000313" key="2">
    <source>
        <dbReference type="EMBL" id="GGR48023.1"/>
    </source>
</evidence>
<accession>A0ABQ2RQV7</accession>
<organism evidence="2 3">
    <name type="scientific">Deinococcus seoulensis</name>
    <dbReference type="NCBI Taxonomy" id="1837379"/>
    <lineage>
        <taxon>Bacteria</taxon>
        <taxon>Thermotogati</taxon>
        <taxon>Deinococcota</taxon>
        <taxon>Deinococci</taxon>
        <taxon>Deinococcales</taxon>
        <taxon>Deinococcaceae</taxon>
        <taxon>Deinococcus</taxon>
    </lineage>
</organism>
<dbReference type="Proteomes" id="UP000634308">
    <property type="component" value="Unassembled WGS sequence"/>
</dbReference>
<evidence type="ECO:0000313" key="3">
    <source>
        <dbReference type="Proteomes" id="UP000634308"/>
    </source>
</evidence>
<dbReference type="Gene3D" id="2.60.40.4070">
    <property type="match status" value="1"/>
</dbReference>
<keyword evidence="3" id="KW-1185">Reference proteome</keyword>
<proteinExistence type="predicted"/>
<dbReference type="PROSITE" id="PS51318">
    <property type="entry name" value="TAT"/>
    <property type="match status" value="1"/>
</dbReference>
<comment type="caution">
    <text evidence="2">The sequence shown here is derived from an EMBL/GenBank/DDBJ whole genome shotgun (WGS) entry which is preliminary data.</text>
</comment>
<dbReference type="InterPro" id="IPR006311">
    <property type="entry name" value="TAT_signal"/>
</dbReference>
<feature type="compositionally biased region" description="Basic and acidic residues" evidence="1">
    <location>
        <begin position="1"/>
        <end position="13"/>
    </location>
</feature>
<name>A0ABQ2RQV7_9DEIO</name>